<dbReference type="SUPFAM" id="SSF54928">
    <property type="entry name" value="RNA-binding domain, RBD"/>
    <property type="match status" value="1"/>
</dbReference>
<dbReference type="FunFam" id="3.30.70.330:FF:000182">
    <property type="entry name" value="RNA-binding motif protein 28"/>
    <property type="match status" value="1"/>
</dbReference>
<evidence type="ECO:0000256" key="2">
    <source>
        <dbReference type="ARBA" id="ARBA00022737"/>
    </source>
</evidence>
<dbReference type="InterPro" id="IPR035979">
    <property type="entry name" value="RBD_domain_sf"/>
</dbReference>
<feature type="domain" description="RRM" evidence="7">
    <location>
        <begin position="61"/>
        <end position="145"/>
    </location>
</feature>
<keyword evidence="9" id="KW-1185">Reference proteome</keyword>
<dbReference type="Ensembl" id="ENSTGUT00000039838.1">
    <property type="protein sequence ID" value="ENSTGUP00000021381.1"/>
    <property type="gene ID" value="ENSTGUG00000021871.1"/>
</dbReference>
<evidence type="ECO:0000256" key="5">
    <source>
        <dbReference type="PROSITE-ProRule" id="PRU00176"/>
    </source>
</evidence>
<dbReference type="InterPro" id="IPR000504">
    <property type="entry name" value="RRM_dom"/>
</dbReference>
<dbReference type="GO" id="GO:0005730">
    <property type="term" value="C:nucleolus"/>
    <property type="evidence" value="ECO:0007669"/>
    <property type="project" value="TreeGrafter"/>
</dbReference>
<evidence type="ECO:0000313" key="8">
    <source>
        <dbReference type="Ensembl" id="ENSTGUP00000021381.1"/>
    </source>
</evidence>
<dbReference type="CDD" id="cd12416">
    <property type="entry name" value="RRM4_RBM28_like"/>
    <property type="match status" value="1"/>
</dbReference>
<evidence type="ECO:0000256" key="4">
    <source>
        <dbReference type="ARBA" id="ARBA00023242"/>
    </source>
</evidence>
<accession>A0A674GG26</accession>
<reference evidence="8" key="2">
    <citation type="submission" date="2025-09" db="UniProtKB">
        <authorList>
            <consortium name="Ensembl"/>
        </authorList>
    </citation>
    <scope>IDENTIFICATION</scope>
</reference>
<dbReference type="SMART" id="SM00360">
    <property type="entry name" value="RRM"/>
    <property type="match status" value="2"/>
</dbReference>
<keyword evidence="3 5" id="KW-0694">RNA-binding</keyword>
<dbReference type="InterPro" id="IPR051945">
    <property type="entry name" value="RRM_MRD1_RNA_proc_ribogen"/>
</dbReference>
<feature type="compositionally biased region" description="Low complexity" evidence="6">
    <location>
        <begin position="371"/>
        <end position="390"/>
    </location>
</feature>
<dbReference type="Gene3D" id="3.30.70.330">
    <property type="match status" value="2"/>
</dbReference>
<evidence type="ECO:0000259" key="7">
    <source>
        <dbReference type="PROSITE" id="PS50102"/>
    </source>
</evidence>
<dbReference type="PROSITE" id="PS50102">
    <property type="entry name" value="RRM"/>
    <property type="match status" value="2"/>
</dbReference>
<evidence type="ECO:0000256" key="3">
    <source>
        <dbReference type="ARBA" id="ARBA00022884"/>
    </source>
</evidence>
<dbReference type="CDD" id="cd12415">
    <property type="entry name" value="RRM3_RBM28_like"/>
    <property type="match status" value="1"/>
</dbReference>
<sequence>MFQGGAWGSLRGLAGHRDSPGGPGMPLGLCGCPGGLQVPQPPVAEPPKKRRQRPSDVGEGRTVFIRNLSFDTEEEELEESLRQFGGLCYVRLVLHPNTGTPKGSAFAQFKTPEGAQKCIEAAQEGPEGGGLRVGGRALRVDPAVSREQARGLRGGSGAARPRSGTRNLYLAREGAIRPGSRAAEGVSDSDMAKRARFEEQKRRRLQDPNVAVSRTRLCLHNLPKALDSARLRALLRGLLRGPACTAPRIKECRVMREQRGQGQSLGFAFVEFEEHEEALGALRRLNNNPDLFGAHKRPIVEFALEDRRKLRLREQRIQRGLLKAKAKAAAGPPKPAQGAPDPPQGQRDPPAGSGDPPAAPRPRPGPPPGTPWAGFRTQGPGSRGAPGAPRTKVLALPSHRGPKIRKRDKGKAQPPPKPPKAPKASRRREKPRAPPAQAQRRRGGGPGAAEARFQELVERYKRKILGSNPPTARGGKWFES</sequence>
<dbReference type="Pfam" id="PF00076">
    <property type="entry name" value="RRM_1"/>
    <property type="match status" value="2"/>
</dbReference>
<dbReference type="GO" id="GO:0003729">
    <property type="term" value="F:mRNA binding"/>
    <property type="evidence" value="ECO:0007669"/>
    <property type="project" value="TreeGrafter"/>
</dbReference>
<dbReference type="InterPro" id="IPR012677">
    <property type="entry name" value="Nucleotide-bd_a/b_plait_sf"/>
</dbReference>
<evidence type="ECO:0000256" key="1">
    <source>
        <dbReference type="ARBA" id="ARBA00004123"/>
    </source>
</evidence>
<feature type="compositionally biased region" description="Pro residues" evidence="6">
    <location>
        <begin position="332"/>
        <end position="343"/>
    </location>
</feature>
<proteinExistence type="predicted"/>
<dbReference type="AlphaFoldDB" id="A0A674GG26"/>
<keyword evidence="4" id="KW-0539">Nucleus</keyword>
<keyword evidence="2" id="KW-0677">Repeat</keyword>
<dbReference type="GeneTree" id="ENSGT00550000074976"/>
<name>A0A674GG26_TAEGU</name>
<comment type="subcellular location">
    <subcellularLocation>
        <location evidence="1">Nucleus</location>
    </subcellularLocation>
</comment>
<feature type="region of interest" description="Disordered" evidence="6">
    <location>
        <begin position="322"/>
        <end position="452"/>
    </location>
</feature>
<organism evidence="8 9">
    <name type="scientific">Taeniopygia guttata</name>
    <name type="common">Zebra finch</name>
    <name type="synonym">Poephila guttata</name>
    <dbReference type="NCBI Taxonomy" id="59729"/>
    <lineage>
        <taxon>Eukaryota</taxon>
        <taxon>Metazoa</taxon>
        <taxon>Chordata</taxon>
        <taxon>Craniata</taxon>
        <taxon>Vertebrata</taxon>
        <taxon>Euteleostomi</taxon>
        <taxon>Archelosauria</taxon>
        <taxon>Archosauria</taxon>
        <taxon>Dinosauria</taxon>
        <taxon>Saurischia</taxon>
        <taxon>Theropoda</taxon>
        <taxon>Coelurosauria</taxon>
        <taxon>Aves</taxon>
        <taxon>Neognathae</taxon>
        <taxon>Neoaves</taxon>
        <taxon>Telluraves</taxon>
        <taxon>Australaves</taxon>
        <taxon>Passeriformes</taxon>
        <taxon>Passeroidea</taxon>
        <taxon>Estrildidae</taxon>
        <taxon>Estrildinae</taxon>
        <taxon>Taeniopygia</taxon>
    </lineage>
</organism>
<dbReference type="Proteomes" id="UP000007754">
    <property type="component" value="Unplaced"/>
</dbReference>
<feature type="compositionally biased region" description="Basic residues" evidence="6">
    <location>
        <begin position="400"/>
        <end position="409"/>
    </location>
</feature>
<dbReference type="PANTHER" id="PTHR48039">
    <property type="entry name" value="RNA-BINDING MOTIF PROTEIN 14B"/>
    <property type="match status" value="1"/>
</dbReference>
<evidence type="ECO:0000256" key="6">
    <source>
        <dbReference type="SAM" id="MobiDB-lite"/>
    </source>
</evidence>
<feature type="compositionally biased region" description="Low complexity" evidence="6">
    <location>
        <begin position="344"/>
        <end position="356"/>
    </location>
</feature>
<evidence type="ECO:0000313" key="9">
    <source>
        <dbReference type="Proteomes" id="UP000007754"/>
    </source>
</evidence>
<feature type="region of interest" description="Disordered" evidence="6">
    <location>
        <begin position="144"/>
        <end position="166"/>
    </location>
</feature>
<feature type="domain" description="RRM" evidence="7">
    <location>
        <begin position="215"/>
        <end position="305"/>
    </location>
</feature>
<feature type="compositionally biased region" description="Pro residues" evidence="6">
    <location>
        <begin position="357"/>
        <end position="370"/>
    </location>
</feature>
<feature type="region of interest" description="Disordered" evidence="6">
    <location>
        <begin position="13"/>
        <end position="60"/>
    </location>
</feature>
<feature type="compositionally biased region" description="Low complexity" evidence="6">
    <location>
        <begin position="322"/>
        <end position="331"/>
    </location>
</feature>
<reference evidence="8" key="1">
    <citation type="submission" date="2025-08" db="UniProtKB">
        <authorList>
            <consortium name="Ensembl"/>
        </authorList>
    </citation>
    <scope>IDENTIFICATION</scope>
</reference>
<protein>
    <submittedName>
        <fullName evidence="8">RNA binding motif protein 28</fullName>
    </submittedName>
</protein>
<dbReference type="PANTHER" id="PTHR48039:SF5">
    <property type="entry name" value="RNA-BINDING PROTEIN 28"/>
    <property type="match status" value="1"/>
</dbReference>